<name>A0A0K8TNX0_TABBR</name>
<protein>
    <recommendedName>
        <fullName evidence="2">UMA domain-containing protein</fullName>
    </recommendedName>
</protein>
<evidence type="ECO:0000256" key="1">
    <source>
        <dbReference type="SAM" id="MobiDB-lite"/>
    </source>
</evidence>
<dbReference type="InterPro" id="IPR023340">
    <property type="entry name" value="UMA"/>
</dbReference>
<dbReference type="EMBL" id="GDAI01001755">
    <property type="protein sequence ID" value="JAI15848.1"/>
    <property type="molecule type" value="mRNA"/>
</dbReference>
<proteinExistence type="evidence at transcript level"/>
<dbReference type="PROSITE" id="PS51497">
    <property type="entry name" value="UMA"/>
    <property type="match status" value="1"/>
</dbReference>
<organism evidence="3">
    <name type="scientific">Tabanus bromius</name>
    <name type="common">Band-eyed brown horse fly</name>
    <dbReference type="NCBI Taxonomy" id="304241"/>
    <lineage>
        <taxon>Eukaryota</taxon>
        <taxon>Metazoa</taxon>
        <taxon>Ecdysozoa</taxon>
        <taxon>Arthropoda</taxon>
        <taxon>Hexapoda</taxon>
        <taxon>Insecta</taxon>
        <taxon>Pterygota</taxon>
        <taxon>Neoptera</taxon>
        <taxon>Endopterygota</taxon>
        <taxon>Diptera</taxon>
        <taxon>Brachycera</taxon>
        <taxon>Tabanomorpha</taxon>
        <taxon>Tabanoidea</taxon>
        <taxon>Tabanidae</taxon>
        <taxon>Tabanus</taxon>
    </lineage>
</organism>
<feature type="compositionally biased region" description="Basic residues" evidence="1">
    <location>
        <begin position="1"/>
        <end position="10"/>
    </location>
</feature>
<evidence type="ECO:0000259" key="2">
    <source>
        <dbReference type="PROSITE" id="PS51497"/>
    </source>
</evidence>
<dbReference type="AlphaFoldDB" id="A0A0K8TNX0"/>
<feature type="compositionally biased region" description="Polar residues" evidence="1">
    <location>
        <begin position="27"/>
        <end position="39"/>
    </location>
</feature>
<sequence length="138" mass="15188">MFSFFGKKKSSSPAHHEEEAIQGPDANHTSDGFTVIGNTPPNPSPYPQQPAAGMNMRYPAFPSAGGIAVPNYFQHKTPPQQPIHYLQGIPFQLAPELESDDPMSSMQMEIDGVLAIMTKTLQLDCEHDFAVERSVLFN</sequence>
<accession>A0A0K8TNX0</accession>
<reference evidence="3" key="1">
    <citation type="journal article" date="2015" name="Insect Biochem. Mol. Biol.">
        <title>An insight into the sialome of the horse fly, Tabanus bromius.</title>
        <authorList>
            <person name="Ribeiro J.M."/>
            <person name="Kazimirova M."/>
            <person name="Takac P."/>
            <person name="Andersen J.F."/>
            <person name="Francischetti I.M."/>
        </authorList>
    </citation>
    <scope>NUCLEOTIDE SEQUENCE</scope>
</reference>
<feature type="domain" description="UMA" evidence="2">
    <location>
        <begin position="86"/>
        <end position="136"/>
    </location>
</feature>
<evidence type="ECO:0000313" key="3">
    <source>
        <dbReference type="EMBL" id="JAI15848.1"/>
    </source>
</evidence>
<feature type="region of interest" description="Disordered" evidence="1">
    <location>
        <begin position="1"/>
        <end position="57"/>
    </location>
</feature>